<evidence type="ECO:0000313" key="2">
    <source>
        <dbReference type="EMBL" id="MBU3826797.1"/>
    </source>
</evidence>
<sequence length="308" mass="33165">MLRYIIAGGSGLIGQALLTTLAQNHHQTQASVLVLTRTPRAVSHLAAAFPSLNLQIVSYEDLFTATGPRCTPDDIIINLAGENIGAQRLTSARLRQLLDSRLNIINTLMRWCEHRAQSPRLFIQASAMAAFEDSDIEKSDEGLIVPPHKAPGVYLTSLHDLAVSLEATALAFPGPTLCVRLPLVLSPVAPLVQKLAALPRLKVLDGCNYLPLASATDCARALLFAACQELSGIIAINAPHYVNLRTLLLSLGKQHIPAIPTLSVGLKLGSKLDGRMGLFLENKKIKSARLLQAGFVFLHPQALSVLPH</sequence>
<dbReference type="SUPFAM" id="SSF51735">
    <property type="entry name" value="NAD(P)-binding Rossmann-fold domains"/>
    <property type="match status" value="1"/>
</dbReference>
<dbReference type="EMBL" id="JAHLFG010000052">
    <property type="protein sequence ID" value="MBU3826797.1"/>
    <property type="molecule type" value="Genomic_DNA"/>
</dbReference>
<comment type="caution">
    <text evidence="2">The sequence shown here is derived from an EMBL/GenBank/DDBJ whole genome shotgun (WGS) entry which is preliminary data.</text>
</comment>
<name>A0A9E2KPR6_9GAMM</name>
<dbReference type="Pfam" id="PF01370">
    <property type="entry name" value="Epimerase"/>
    <property type="match status" value="1"/>
</dbReference>
<organism evidence="2 3">
    <name type="scientific">Candidatus Anaerobiospirillum merdipullorum</name>
    <dbReference type="NCBI Taxonomy" id="2838450"/>
    <lineage>
        <taxon>Bacteria</taxon>
        <taxon>Pseudomonadati</taxon>
        <taxon>Pseudomonadota</taxon>
        <taxon>Gammaproteobacteria</taxon>
        <taxon>Aeromonadales</taxon>
        <taxon>Succinivibrionaceae</taxon>
        <taxon>Anaerobiospirillum</taxon>
    </lineage>
</organism>
<gene>
    <name evidence="2" type="ORF">IAA31_04835</name>
</gene>
<dbReference type="PANTHER" id="PTHR11092:SF0">
    <property type="entry name" value="EPIMERASE FAMILY PROTEIN SDR39U1"/>
    <property type="match status" value="1"/>
</dbReference>
<evidence type="ECO:0000313" key="3">
    <source>
        <dbReference type="Proteomes" id="UP000824150"/>
    </source>
</evidence>
<proteinExistence type="predicted"/>
<dbReference type="InterPro" id="IPR036291">
    <property type="entry name" value="NAD(P)-bd_dom_sf"/>
</dbReference>
<evidence type="ECO:0000259" key="1">
    <source>
        <dbReference type="Pfam" id="PF01370"/>
    </source>
</evidence>
<dbReference type="PANTHER" id="PTHR11092">
    <property type="entry name" value="SUGAR NUCLEOTIDE EPIMERASE RELATED"/>
    <property type="match status" value="1"/>
</dbReference>
<feature type="domain" description="NAD-dependent epimerase/dehydratase" evidence="1">
    <location>
        <begin position="5"/>
        <end position="188"/>
    </location>
</feature>
<protein>
    <submittedName>
        <fullName evidence="2">NAD-dependent epimerase/dehydratase family protein</fullName>
    </submittedName>
</protein>
<accession>A0A9E2KPR6</accession>
<dbReference type="Proteomes" id="UP000824150">
    <property type="component" value="Unassembled WGS sequence"/>
</dbReference>
<dbReference type="AlphaFoldDB" id="A0A9E2KPR6"/>
<dbReference type="Gene3D" id="3.40.50.720">
    <property type="entry name" value="NAD(P)-binding Rossmann-like Domain"/>
    <property type="match status" value="1"/>
</dbReference>
<reference evidence="2" key="2">
    <citation type="submission" date="2021-04" db="EMBL/GenBank/DDBJ databases">
        <authorList>
            <person name="Gilroy R."/>
        </authorList>
    </citation>
    <scope>NUCLEOTIDE SEQUENCE</scope>
    <source>
        <strain evidence="2">687</strain>
    </source>
</reference>
<reference evidence="2" key="1">
    <citation type="journal article" date="2021" name="PeerJ">
        <title>Extensive microbial diversity within the chicken gut microbiome revealed by metagenomics and culture.</title>
        <authorList>
            <person name="Gilroy R."/>
            <person name="Ravi A."/>
            <person name="Getino M."/>
            <person name="Pursley I."/>
            <person name="Horton D.L."/>
            <person name="Alikhan N.F."/>
            <person name="Baker D."/>
            <person name="Gharbi K."/>
            <person name="Hall N."/>
            <person name="Watson M."/>
            <person name="Adriaenssens E.M."/>
            <person name="Foster-Nyarko E."/>
            <person name="Jarju S."/>
            <person name="Secka A."/>
            <person name="Antonio M."/>
            <person name="Oren A."/>
            <person name="Chaudhuri R.R."/>
            <person name="La Ragione R."/>
            <person name="Hildebrand F."/>
            <person name="Pallen M.J."/>
        </authorList>
    </citation>
    <scope>NUCLEOTIDE SEQUENCE</scope>
    <source>
        <strain evidence="2">687</strain>
    </source>
</reference>
<dbReference type="InterPro" id="IPR001509">
    <property type="entry name" value="Epimerase_deHydtase"/>
</dbReference>